<gene>
    <name evidence="1" type="ORF">JOL79_16795</name>
</gene>
<protein>
    <recommendedName>
        <fullName evidence="3">Circularly permuted type 2 ATP-grasp protein</fullName>
    </recommendedName>
</protein>
<keyword evidence="2" id="KW-1185">Reference proteome</keyword>
<evidence type="ECO:0000313" key="2">
    <source>
        <dbReference type="Proteomes" id="UP000674234"/>
    </source>
</evidence>
<comment type="caution">
    <text evidence="1">The sequence shown here is derived from an EMBL/GenBank/DDBJ whole genome shotgun (WGS) entry which is preliminary data.</text>
</comment>
<reference evidence="1" key="1">
    <citation type="submission" date="2021-02" db="EMBL/GenBank/DDBJ databases">
        <title>Draft genome sequence of Microbispora sp. RL4-1S isolated from rice leaves in Thailand.</title>
        <authorList>
            <person name="Muangham S."/>
            <person name="Duangmal K."/>
        </authorList>
    </citation>
    <scope>NUCLEOTIDE SEQUENCE</scope>
    <source>
        <strain evidence="1">RL4-1S</strain>
    </source>
</reference>
<dbReference type="EMBL" id="JAFCNB010000008">
    <property type="protein sequence ID" value="MBP2705471.1"/>
    <property type="molecule type" value="Genomic_DNA"/>
</dbReference>
<evidence type="ECO:0000313" key="1">
    <source>
        <dbReference type="EMBL" id="MBP2705471.1"/>
    </source>
</evidence>
<dbReference type="Proteomes" id="UP000674234">
    <property type="component" value="Unassembled WGS sequence"/>
</dbReference>
<evidence type="ECO:0008006" key="3">
    <source>
        <dbReference type="Google" id="ProtNLM"/>
    </source>
</evidence>
<accession>A0A940WQY5</accession>
<dbReference type="RefSeq" id="WP_210156754.1">
    <property type="nucleotide sequence ID" value="NZ_JAFCNB010000008.1"/>
</dbReference>
<proteinExistence type="predicted"/>
<sequence length="455" mass="50201">MTMHDVRSARSRLGAEYIAYLAELGVDHRQLIEHADASDLLAVAYRGRFLPAPVFISAAERAGLAADLRTVYDLLNELPDRLFGGEIEGLARAVGMNDVQTSIVRRAAALDAPRVPLARSDLYRDETGFKLLELNITSALGGFENAEINRTMLRHPALASFADRHGLGYVDSLVQIATSLRAECGPFLTGDRPVLALADWPESFLTYEPRLHVWARVLEEQGFEAIPCHVGQITERGGDLYVKDRRIDVIYRYFLVEEIFSDDDAALVEPLLRATEQGRVGMFSRLDAELYGNKGALALLSDERYRSTFSPRELDCVDRFLPWTRKVTPALESRALAEQHDLILKPTLLHGGNGIVPGWEVSAAEWETRVREAMNGPYVVQRRIRPAAEPFPDPDGAGVNDLYLNWGVFLTSPEICGGDGYGGCIVRGSLNPEVGIVSMSGGARVGCCFDAPETR</sequence>
<dbReference type="SUPFAM" id="SSF56059">
    <property type="entry name" value="Glutathione synthetase ATP-binding domain-like"/>
    <property type="match status" value="1"/>
</dbReference>
<organism evidence="1 2">
    <name type="scientific">Microbispora oryzae</name>
    <dbReference type="NCBI Taxonomy" id="2806554"/>
    <lineage>
        <taxon>Bacteria</taxon>
        <taxon>Bacillati</taxon>
        <taxon>Actinomycetota</taxon>
        <taxon>Actinomycetes</taxon>
        <taxon>Streptosporangiales</taxon>
        <taxon>Streptosporangiaceae</taxon>
        <taxon>Microbispora</taxon>
    </lineage>
</organism>
<dbReference type="AlphaFoldDB" id="A0A940WQY5"/>
<name>A0A940WQY5_9ACTN</name>